<dbReference type="RefSeq" id="WP_212142202.1">
    <property type="nucleotide sequence ID" value="NZ_JAGSSW010000006.1"/>
</dbReference>
<organism evidence="2 3">
    <name type="scientific">Campylobacter anatolicus</name>
    <dbReference type="NCBI Taxonomy" id="2829105"/>
    <lineage>
        <taxon>Bacteria</taxon>
        <taxon>Pseudomonadati</taxon>
        <taxon>Campylobacterota</taxon>
        <taxon>Epsilonproteobacteria</taxon>
        <taxon>Campylobacterales</taxon>
        <taxon>Campylobacteraceae</taxon>
        <taxon>Campylobacter</taxon>
    </lineage>
</organism>
<evidence type="ECO:0000256" key="1">
    <source>
        <dbReference type="SAM" id="Phobius"/>
    </source>
</evidence>
<reference evidence="2 3" key="1">
    <citation type="submission" date="2021-04" db="EMBL/GenBank/DDBJ databases">
        <title>Molecular and phenotypic characterization and identification of bacterial isolates recovered from the Anatolian ground squirrels (Spermophilus xanthoprymnus) and which have the potential to form a new species in the Campylobacter genus.</title>
        <authorList>
            <person name="Aydin F."/>
            <person name="Abay S."/>
            <person name="Kayman T."/>
            <person name="Karakaya E."/>
            <person name="Mustak H.K."/>
            <person name="Mustak I.B."/>
            <person name="Bilgin N."/>
            <person name="Duzler A."/>
            <person name="Sahin O."/>
            <person name="Guran O."/>
            <person name="Saticioglu I.B."/>
        </authorList>
    </citation>
    <scope>NUCLEOTIDE SEQUENCE [LARGE SCALE GENOMIC DNA]</scope>
    <source>
        <strain evidence="3">faydin-G24</strain>
    </source>
</reference>
<sequence>MLNFKFTLASALVLIALICSLWFKNTRLESEIKTLKNELLSAKSTELLATANLNDCKINLSLQNEQIRALKTNINQSKIKERVVTKFKTIQIPVNDSVCETKLRYYESLFKGLSDE</sequence>
<comment type="caution">
    <text evidence="2">The sequence shown here is derived from an EMBL/GenBank/DDBJ whole genome shotgun (WGS) entry which is preliminary data.</text>
</comment>
<keyword evidence="1" id="KW-0472">Membrane</keyword>
<keyword evidence="1" id="KW-0812">Transmembrane</keyword>
<evidence type="ECO:0008006" key="4">
    <source>
        <dbReference type="Google" id="ProtNLM"/>
    </source>
</evidence>
<dbReference type="Proteomes" id="UP000682951">
    <property type="component" value="Unassembled WGS sequence"/>
</dbReference>
<accession>A0ABS5HJ23</accession>
<evidence type="ECO:0000313" key="2">
    <source>
        <dbReference type="EMBL" id="MBR8464265.1"/>
    </source>
</evidence>
<proteinExistence type="predicted"/>
<feature type="transmembrane region" description="Helical" evidence="1">
    <location>
        <begin position="6"/>
        <end position="23"/>
    </location>
</feature>
<keyword evidence="3" id="KW-1185">Reference proteome</keyword>
<dbReference type="EMBL" id="JAGSSW010000006">
    <property type="protein sequence ID" value="MBR8464265.1"/>
    <property type="molecule type" value="Genomic_DNA"/>
</dbReference>
<name>A0ABS5HJ23_9BACT</name>
<evidence type="ECO:0000313" key="3">
    <source>
        <dbReference type="Proteomes" id="UP000682951"/>
    </source>
</evidence>
<gene>
    <name evidence="2" type="ORF">KDD93_06785</name>
</gene>
<keyword evidence="1" id="KW-1133">Transmembrane helix</keyword>
<protein>
    <recommendedName>
        <fullName evidence="4">DUF1374 domain-containing protein</fullName>
    </recommendedName>
</protein>